<dbReference type="InterPro" id="IPR000731">
    <property type="entry name" value="SSD"/>
</dbReference>
<evidence type="ECO:0000256" key="2">
    <source>
        <dbReference type="ARBA" id="ARBA00010157"/>
    </source>
</evidence>
<feature type="transmembrane region" description="Helical" evidence="7">
    <location>
        <begin position="556"/>
        <end position="578"/>
    </location>
</feature>
<organism evidence="9 10">
    <name type="scientific">Streptacidiphilus jeojiensis</name>
    <dbReference type="NCBI Taxonomy" id="3229225"/>
    <lineage>
        <taxon>Bacteria</taxon>
        <taxon>Bacillati</taxon>
        <taxon>Actinomycetota</taxon>
        <taxon>Actinomycetes</taxon>
        <taxon>Kitasatosporales</taxon>
        <taxon>Streptomycetaceae</taxon>
        <taxon>Streptacidiphilus</taxon>
    </lineage>
</organism>
<dbReference type="Gene3D" id="1.20.1640.10">
    <property type="entry name" value="Multidrug efflux transporter AcrB transmembrane domain"/>
    <property type="match status" value="2"/>
</dbReference>
<keyword evidence="6 7" id="KW-0472">Membrane</keyword>
<feature type="transmembrane region" description="Helical" evidence="7">
    <location>
        <begin position="529"/>
        <end position="549"/>
    </location>
</feature>
<evidence type="ECO:0000259" key="8">
    <source>
        <dbReference type="PROSITE" id="PS50156"/>
    </source>
</evidence>
<feature type="transmembrane region" description="Helical" evidence="7">
    <location>
        <begin position="590"/>
        <end position="609"/>
    </location>
</feature>
<feature type="transmembrane region" description="Helical" evidence="7">
    <location>
        <begin position="180"/>
        <end position="200"/>
    </location>
</feature>
<dbReference type="RefSeq" id="WP_380563559.1">
    <property type="nucleotide sequence ID" value="NZ_JBEUKS010000002.1"/>
</dbReference>
<name>A0ABV6XI55_9ACTN</name>
<dbReference type="Pfam" id="PF03176">
    <property type="entry name" value="MMPL"/>
    <property type="match status" value="2"/>
</dbReference>
<comment type="caution">
    <text evidence="9">The sequence shown here is derived from an EMBL/GenBank/DDBJ whole genome shotgun (WGS) entry which is preliminary data.</text>
</comment>
<dbReference type="InterPro" id="IPR004869">
    <property type="entry name" value="MMPL_dom"/>
</dbReference>
<comment type="similarity">
    <text evidence="2">Belongs to the resistance-nodulation-cell division (RND) (TC 2.A.6) family. MmpL subfamily.</text>
</comment>
<feature type="transmembrane region" description="Helical" evidence="7">
    <location>
        <begin position="233"/>
        <end position="251"/>
    </location>
</feature>
<evidence type="ECO:0000256" key="3">
    <source>
        <dbReference type="ARBA" id="ARBA00022475"/>
    </source>
</evidence>
<evidence type="ECO:0000256" key="6">
    <source>
        <dbReference type="ARBA" id="ARBA00023136"/>
    </source>
</evidence>
<evidence type="ECO:0000256" key="5">
    <source>
        <dbReference type="ARBA" id="ARBA00022989"/>
    </source>
</evidence>
<comment type="subcellular location">
    <subcellularLocation>
        <location evidence="1">Cell membrane</location>
        <topology evidence="1">Multi-pass membrane protein</topology>
    </subcellularLocation>
</comment>
<feature type="transmembrane region" description="Helical" evidence="7">
    <location>
        <begin position="306"/>
        <end position="330"/>
    </location>
</feature>
<evidence type="ECO:0000256" key="4">
    <source>
        <dbReference type="ARBA" id="ARBA00022692"/>
    </source>
</evidence>
<accession>A0ABV6XI55</accession>
<keyword evidence="4 7" id="KW-0812">Transmembrane</keyword>
<protein>
    <submittedName>
        <fullName evidence="9">MMPL family transporter</fullName>
    </submittedName>
</protein>
<dbReference type="PANTHER" id="PTHR33406">
    <property type="entry name" value="MEMBRANE PROTEIN MJ1562-RELATED"/>
    <property type="match status" value="1"/>
</dbReference>
<feature type="transmembrane region" description="Helical" evidence="7">
    <location>
        <begin position="207"/>
        <end position="227"/>
    </location>
</feature>
<dbReference type="PANTHER" id="PTHR33406:SF11">
    <property type="entry name" value="MEMBRANE PROTEIN SCO6666-RELATED"/>
    <property type="match status" value="1"/>
</dbReference>
<dbReference type="Proteomes" id="UP001592581">
    <property type="component" value="Unassembled WGS sequence"/>
</dbReference>
<feature type="domain" description="SSD" evidence="8">
    <location>
        <begin position="204"/>
        <end position="329"/>
    </location>
</feature>
<keyword evidence="10" id="KW-1185">Reference proteome</keyword>
<proteinExistence type="inferred from homology"/>
<keyword evidence="5 7" id="KW-1133">Transmembrane helix</keyword>
<evidence type="ECO:0000313" key="9">
    <source>
        <dbReference type="EMBL" id="MFC1437965.1"/>
    </source>
</evidence>
<dbReference type="PROSITE" id="PS50156">
    <property type="entry name" value="SSD"/>
    <property type="match status" value="1"/>
</dbReference>
<feature type="transmembrane region" description="Helical" evidence="7">
    <location>
        <begin position="641"/>
        <end position="660"/>
    </location>
</feature>
<gene>
    <name evidence="9" type="ORF">ABUW04_06800</name>
</gene>
<keyword evidence="3" id="KW-1003">Cell membrane</keyword>
<feature type="transmembrane region" description="Helical" evidence="7">
    <location>
        <begin position="666"/>
        <end position="694"/>
    </location>
</feature>
<dbReference type="SUPFAM" id="SSF82866">
    <property type="entry name" value="Multidrug efflux transporter AcrB transmembrane domain"/>
    <property type="match status" value="2"/>
</dbReference>
<evidence type="ECO:0000313" key="10">
    <source>
        <dbReference type="Proteomes" id="UP001592581"/>
    </source>
</evidence>
<sequence>MAVFLSRLGRLAFRRRWYAVVVWVAVLVGAGAGAVLAPANSNTSFSVPGTESQQAMDLIKQDFPAAADTGVSARIVFVAPDGQQVTATANKAAIDAVVKEAADSPQVSGSVTPFQAGTVSSDGTTAYATVSYSTTADDLSTASRTALDDAVQQGRDAGLTVELDGSALTATPSPGGSTEVVGILAAAVVLLVTFGSMAAAGLPLLTAVLGVGISTAGITALGSTLGLSSSTSGLASMLGLAVGIDYALFIVSRYREERARGASAVDAAGTAVGTAGSAVVFAALTVVIGLAGLWVVGIPALTTMGLAAAAAVLVAGLMSLTLVPALLGFWPEAVRSRKERRAARRGVSLPKRTKPNGGSRWARFVLRRPLPVLLLGAVGLGVVAVPVTQLQLGTSTDGALPTTSTERRAYDDLAHGFGAGINGPLTIVVQADGAKDPKAAVAGVEKTIAATSGVASVSKAQFDAAGDTAVFSVVPTTDPNDQRTADLIHTLRAEQDAVKAATGADFKVSGSTAINIDTAQKVQDALPRYLVVVVGLAFLLLMMVFRSVLVPVKAALGFVLSVLASLGAVVAVFQWGWLASLLGVTTTGPIMSMMPIFLVGIVFGLAMDYEVFLVSRMREAHTHGESAEQAIVSGFNHSARVVTAAALIMAAVFSGFLGAGDSMIKTIGFGLGIAVLFDAFVVRMAIVPAVLALLGDRAWWIPRWLDRVLPRVDIEGKALERRAAAAADADVDADAAAMAEAEAEALEPVPLR</sequence>
<evidence type="ECO:0000256" key="7">
    <source>
        <dbReference type="SAM" id="Phobius"/>
    </source>
</evidence>
<feature type="transmembrane region" description="Helical" evidence="7">
    <location>
        <begin position="272"/>
        <end position="294"/>
    </location>
</feature>
<dbReference type="EMBL" id="JBEUKS010000002">
    <property type="protein sequence ID" value="MFC1437965.1"/>
    <property type="molecule type" value="Genomic_DNA"/>
</dbReference>
<feature type="transmembrane region" description="Helical" evidence="7">
    <location>
        <begin position="370"/>
        <end position="392"/>
    </location>
</feature>
<reference evidence="9 10" key="1">
    <citation type="submission" date="2024-06" db="EMBL/GenBank/DDBJ databases">
        <authorList>
            <person name="Lee S.D."/>
        </authorList>
    </citation>
    <scope>NUCLEOTIDE SEQUENCE [LARGE SCALE GENOMIC DNA]</scope>
    <source>
        <strain evidence="9 10">N1-10</strain>
    </source>
</reference>
<evidence type="ECO:0000256" key="1">
    <source>
        <dbReference type="ARBA" id="ARBA00004651"/>
    </source>
</evidence>
<dbReference type="InterPro" id="IPR050545">
    <property type="entry name" value="Mycobact_MmpL"/>
</dbReference>
<feature type="transmembrane region" description="Helical" evidence="7">
    <location>
        <begin position="17"/>
        <end position="37"/>
    </location>
</feature>